<evidence type="ECO:0000313" key="3">
    <source>
        <dbReference type="EMBL" id="MBB4172778.1"/>
    </source>
</evidence>
<keyword evidence="1" id="KW-0472">Membrane</keyword>
<dbReference type="RefSeq" id="WP_025055136.1">
    <property type="nucleotide sequence ID" value="NZ_JACIFU010000001.1"/>
</dbReference>
<evidence type="ECO:0000256" key="1">
    <source>
        <dbReference type="SAM" id="Phobius"/>
    </source>
</evidence>
<feature type="transmembrane region" description="Helical" evidence="1">
    <location>
        <begin position="38"/>
        <end position="60"/>
    </location>
</feature>
<dbReference type="AlphaFoldDB" id="A0A7W6Q2P8"/>
<feature type="transmembrane region" description="Helical" evidence="1">
    <location>
        <begin position="12"/>
        <end position="32"/>
    </location>
</feature>
<keyword evidence="4" id="KW-1185">Reference proteome</keyword>
<proteinExistence type="predicted"/>
<feature type="domain" description="Inner membrane protein YgaP-like transmembrane" evidence="2">
    <location>
        <begin position="1"/>
        <end position="69"/>
    </location>
</feature>
<dbReference type="EMBL" id="JACIFU010000001">
    <property type="protein sequence ID" value="MBB4172778.1"/>
    <property type="molecule type" value="Genomic_DNA"/>
</dbReference>
<gene>
    <name evidence="3" type="ORF">GGR93_000539</name>
</gene>
<reference evidence="3 4" key="1">
    <citation type="submission" date="2020-08" db="EMBL/GenBank/DDBJ databases">
        <title>Genomic Encyclopedia of Type Strains, Phase IV (KMG-IV): sequencing the most valuable type-strain genomes for metagenomic binning, comparative biology and taxonomic classification.</title>
        <authorList>
            <person name="Goeker M."/>
        </authorList>
    </citation>
    <scope>NUCLEOTIDE SEQUENCE [LARGE SCALE GENOMIC DNA]</scope>
    <source>
        <strain evidence="3 4">DSM 101015</strain>
    </source>
</reference>
<sequence>MTVNLGKLDRLVRAFLGLLLVFLPLLNMPQIWSNAGYVYASMAVGLVLTLTALFQFCPLYRLVGFSTCKL</sequence>
<evidence type="ECO:0000313" key="4">
    <source>
        <dbReference type="Proteomes" id="UP000565745"/>
    </source>
</evidence>
<protein>
    <recommendedName>
        <fullName evidence="2">Inner membrane protein YgaP-like transmembrane domain-containing protein</fullName>
    </recommendedName>
</protein>
<comment type="caution">
    <text evidence="3">The sequence shown here is derived from an EMBL/GenBank/DDBJ whole genome shotgun (WGS) entry which is preliminary data.</text>
</comment>
<name>A0A7W6Q2P8_9RHOB</name>
<organism evidence="3 4">
    <name type="scientific">Sulfitobacter noctilucicola</name>
    <dbReference type="NCBI Taxonomy" id="1342301"/>
    <lineage>
        <taxon>Bacteria</taxon>
        <taxon>Pseudomonadati</taxon>
        <taxon>Pseudomonadota</taxon>
        <taxon>Alphaproteobacteria</taxon>
        <taxon>Rhodobacterales</taxon>
        <taxon>Roseobacteraceae</taxon>
        <taxon>Sulfitobacter</taxon>
    </lineage>
</organism>
<accession>A0A7W6Q2P8</accession>
<dbReference type="OrthoDB" id="9804804at2"/>
<dbReference type="Proteomes" id="UP000565745">
    <property type="component" value="Unassembled WGS sequence"/>
</dbReference>
<dbReference type="Pfam" id="PF11127">
    <property type="entry name" value="YgaP-like_TM"/>
    <property type="match status" value="1"/>
</dbReference>
<keyword evidence="1" id="KW-1133">Transmembrane helix</keyword>
<keyword evidence="1" id="KW-0812">Transmembrane</keyword>
<dbReference type="InterPro" id="IPR021309">
    <property type="entry name" value="YgaP-like_TM"/>
</dbReference>
<evidence type="ECO:0000259" key="2">
    <source>
        <dbReference type="Pfam" id="PF11127"/>
    </source>
</evidence>